<dbReference type="SUPFAM" id="SSF51905">
    <property type="entry name" value="FAD/NAD(P)-binding domain"/>
    <property type="match status" value="1"/>
</dbReference>
<keyword evidence="4 5" id="KW-0560">Oxidoreductase</keyword>
<keyword evidence="8" id="KW-1185">Reference proteome</keyword>
<dbReference type="AlphaFoldDB" id="A0A5C1QQ87"/>
<dbReference type="Pfam" id="PF04205">
    <property type="entry name" value="FMN_bind"/>
    <property type="match status" value="1"/>
</dbReference>
<dbReference type="InterPro" id="IPR036188">
    <property type="entry name" value="FAD/NAD-bd_sf"/>
</dbReference>
<dbReference type="GO" id="GO:0010181">
    <property type="term" value="F:FMN binding"/>
    <property type="evidence" value="ECO:0007669"/>
    <property type="project" value="InterPro"/>
</dbReference>
<comment type="cofactor">
    <cofactor evidence="5">
        <name>FMN</name>
        <dbReference type="ChEBI" id="CHEBI:58210"/>
    </cofactor>
    <text evidence="5">Binds 1 or 2 FMN covalently per subunit.</text>
</comment>
<comment type="similarity">
    <text evidence="1 5">Belongs to the FAD-dependent oxidoreductase 2 family. FRD/SDH subfamily.</text>
</comment>
<dbReference type="InterPro" id="IPR003953">
    <property type="entry name" value="FAD-dep_OxRdtase_2_FAD-bd"/>
</dbReference>
<organism evidence="7 8">
    <name type="scientific">Oceanispirochaeta crateris</name>
    <dbReference type="NCBI Taxonomy" id="2518645"/>
    <lineage>
        <taxon>Bacteria</taxon>
        <taxon>Pseudomonadati</taxon>
        <taxon>Spirochaetota</taxon>
        <taxon>Spirochaetia</taxon>
        <taxon>Spirochaetales</taxon>
        <taxon>Spirochaetaceae</taxon>
        <taxon>Oceanispirochaeta</taxon>
    </lineage>
</organism>
<dbReference type="InterPro" id="IPR007329">
    <property type="entry name" value="FMN-bd"/>
</dbReference>
<name>A0A5C1QQ87_9SPIO</name>
<dbReference type="PANTHER" id="PTHR43400">
    <property type="entry name" value="FUMARATE REDUCTASE"/>
    <property type="match status" value="1"/>
</dbReference>
<dbReference type="NCBIfam" id="TIGR01813">
    <property type="entry name" value="flavo_cyto_c"/>
    <property type="match status" value="1"/>
</dbReference>
<evidence type="ECO:0000256" key="5">
    <source>
        <dbReference type="RuleBase" id="RU366062"/>
    </source>
</evidence>
<dbReference type="EC" id="1.3.99.33" evidence="5"/>
<dbReference type="Pfam" id="PF00890">
    <property type="entry name" value="FAD_binding_2"/>
    <property type="match status" value="1"/>
</dbReference>
<dbReference type="RefSeq" id="WP_149486827.1">
    <property type="nucleotide sequence ID" value="NZ_CP036150.1"/>
</dbReference>
<gene>
    <name evidence="7" type="ORF">EXM22_12385</name>
</gene>
<keyword evidence="2 5" id="KW-0285">Flavoprotein</keyword>
<dbReference type="EMBL" id="CP036150">
    <property type="protein sequence ID" value="QEN08746.1"/>
    <property type="molecule type" value="Genomic_DNA"/>
</dbReference>
<dbReference type="KEGG" id="ock:EXM22_12385"/>
<accession>A0A5C1QQ87</accession>
<dbReference type="Proteomes" id="UP000324209">
    <property type="component" value="Chromosome"/>
</dbReference>
<evidence type="ECO:0000313" key="7">
    <source>
        <dbReference type="EMBL" id="QEN08746.1"/>
    </source>
</evidence>
<comment type="cofactor">
    <cofactor evidence="5">
        <name>FAD</name>
        <dbReference type="ChEBI" id="CHEBI:57692"/>
    </cofactor>
    <text evidence="5">Binds 1 FAD per subunit.</text>
</comment>
<dbReference type="GO" id="GO:0016020">
    <property type="term" value="C:membrane"/>
    <property type="evidence" value="ECO:0007669"/>
    <property type="project" value="InterPro"/>
</dbReference>
<dbReference type="Gene3D" id="3.90.700.10">
    <property type="entry name" value="Succinate dehydrogenase/fumarate reductase flavoprotein, catalytic domain"/>
    <property type="match status" value="1"/>
</dbReference>
<evidence type="ECO:0000256" key="4">
    <source>
        <dbReference type="ARBA" id="ARBA00023002"/>
    </source>
</evidence>
<dbReference type="SMART" id="SM00900">
    <property type="entry name" value="FMN_bind"/>
    <property type="match status" value="1"/>
</dbReference>
<evidence type="ECO:0000259" key="6">
    <source>
        <dbReference type="SMART" id="SM00900"/>
    </source>
</evidence>
<evidence type="ECO:0000256" key="2">
    <source>
        <dbReference type="ARBA" id="ARBA00022630"/>
    </source>
</evidence>
<comment type="catalytic activity">
    <reaction evidence="5">
        <text>dihydrourocanate + A = urocanate + AH2</text>
        <dbReference type="Rhea" id="RHEA:36059"/>
        <dbReference type="ChEBI" id="CHEBI:13193"/>
        <dbReference type="ChEBI" id="CHEBI:17499"/>
        <dbReference type="ChEBI" id="CHEBI:27247"/>
        <dbReference type="ChEBI" id="CHEBI:72991"/>
        <dbReference type="EC" id="1.3.99.33"/>
    </reaction>
</comment>
<evidence type="ECO:0000313" key="8">
    <source>
        <dbReference type="Proteomes" id="UP000324209"/>
    </source>
</evidence>
<dbReference type="InterPro" id="IPR027477">
    <property type="entry name" value="Succ_DH/fumarate_Rdtase_cat_sf"/>
</dbReference>
<dbReference type="OrthoDB" id="311713at2"/>
<dbReference type="PANTHER" id="PTHR43400:SF7">
    <property type="entry name" value="FAD-DEPENDENT OXIDOREDUCTASE 2 FAD BINDING DOMAIN-CONTAINING PROTEIN"/>
    <property type="match status" value="1"/>
</dbReference>
<evidence type="ECO:0000256" key="3">
    <source>
        <dbReference type="ARBA" id="ARBA00022827"/>
    </source>
</evidence>
<dbReference type="Gene3D" id="3.50.50.60">
    <property type="entry name" value="FAD/NAD(P)-binding domain"/>
    <property type="match status" value="1"/>
</dbReference>
<dbReference type="Gene3D" id="3.90.1010.20">
    <property type="match status" value="1"/>
</dbReference>
<dbReference type="GO" id="GO:0016491">
    <property type="term" value="F:oxidoreductase activity"/>
    <property type="evidence" value="ECO:0007669"/>
    <property type="project" value="UniProtKB-KW"/>
</dbReference>
<sequence length="573" mass="59409">MKKMIRNSLILAILIVSFISCSGKALYNAGTYEGEGKGHGGTIVVSVTVSDKAIEAIELVENPESEFSLKPINALIESAIKENSGDIDAISGASETSEGMITAIQAALAKASTGKTQDAVSKSEATTALEDDQADIVIIGAGGAGLSAAKAAADAGAKVIVLEKMAFVGGNTNYATGGLNAAYTDQQKAKGIEDSVEQYFEDTMKGGKNLNDPALVKVLTEKSKDNVNWLTSLGADLSDVGFLGGSTNSRTHRPTGGASIGAHIVSVLDKVAEEVADIRTGSKVVAITADGGVVNGVDVETADGIYHITAKAVIIASGGFGSSPEKIVQFKPALKGFGTTNHPGATGDALELVKPLNVALVDMEQIQTHPTVVPVKNTMITEAVRGNGAIMVNREAERFVSELQTRDVVSDAELAQTGQTVFLCFDQGVRESLKAIEHYATSGLLTEAGSIAELASALDLDGETLQATIDTYNGYVDSGSDPDFGRADLPRKIENPPFYMVEVGPAVHHTMGGLKIDTDTKVINESGEWVTGLFAAGEVTGGVHGANRLGGNAMADITIYGRIAGTQAASYVK</sequence>
<keyword evidence="3 5" id="KW-0274">FAD</keyword>
<dbReference type="SUPFAM" id="SSF56425">
    <property type="entry name" value="Succinate dehydrogenase/fumarate reductase flavoprotein, catalytic domain"/>
    <property type="match status" value="1"/>
</dbReference>
<feature type="domain" description="FMN-binding" evidence="6">
    <location>
        <begin position="38"/>
        <end position="111"/>
    </location>
</feature>
<proteinExistence type="inferred from homology"/>
<dbReference type="InterPro" id="IPR010960">
    <property type="entry name" value="Flavocytochrome_c"/>
</dbReference>
<evidence type="ECO:0000256" key="1">
    <source>
        <dbReference type="ARBA" id="ARBA00008040"/>
    </source>
</evidence>
<dbReference type="InterPro" id="IPR050315">
    <property type="entry name" value="FAD-oxidoreductase_2"/>
</dbReference>
<dbReference type="PROSITE" id="PS51257">
    <property type="entry name" value="PROKAR_LIPOPROTEIN"/>
    <property type="match status" value="1"/>
</dbReference>
<protein>
    <recommendedName>
        <fullName evidence="5">Urocanate reductase</fullName>
        <ecNumber evidence="5">1.3.99.33</ecNumber>
    </recommendedName>
</protein>
<reference evidence="7 8" key="1">
    <citation type="submission" date="2019-02" db="EMBL/GenBank/DDBJ databases">
        <title>Complete Genome Sequence and Methylome Analysis of free living Spirochaetas.</title>
        <authorList>
            <person name="Fomenkov A."/>
            <person name="Dubinina G."/>
            <person name="Leshcheva N."/>
            <person name="Mikheeva N."/>
            <person name="Grabovich M."/>
            <person name="Vincze T."/>
            <person name="Roberts R.J."/>
        </authorList>
    </citation>
    <scope>NUCLEOTIDE SEQUENCE [LARGE SCALE GENOMIC DNA]</scope>
    <source>
        <strain evidence="7 8">K2</strain>
    </source>
</reference>